<evidence type="ECO:0000256" key="2">
    <source>
        <dbReference type="SAM" id="SignalP"/>
    </source>
</evidence>
<dbReference type="RefSeq" id="XP_037162942.1">
    <property type="nucleotide sequence ID" value="XM_037310156.1"/>
</dbReference>
<feature type="compositionally biased region" description="Polar residues" evidence="1">
    <location>
        <begin position="129"/>
        <end position="140"/>
    </location>
</feature>
<dbReference type="AlphaFoldDB" id="A0A8H6FRY5"/>
<proteinExistence type="predicted"/>
<feature type="signal peptide" evidence="2">
    <location>
        <begin position="1"/>
        <end position="21"/>
    </location>
</feature>
<dbReference type="Proteomes" id="UP000578531">
    <property type="component" value="Unassembled WGS sequence"/>
</dbReference>
<keyword evidence="4" id="KW-1185">Reference proteome</keyword>
<feature type="region of interest" description="Disordered" evidence="1">
    <location>
        <begin position="113"/>
        <end position="140"/>
    </location>
</feature>
<reference evidence="3 4" key="1">
    <citation type="journal article" date="2020" name="Genomics">
        <title>Complete, high-quality genomes from long-read metagenomic sequencing of two wolf lichen thalli reveals enigmatic genome architecture.</title>
        <authorList>
            <person name="McKenzie S.K."/>
            <person name="Walston R.F."/>
            <person name="Allen J.L."/>
        </authorList>
    </citation>
    <scope>NUCLEOTIDE SEQUENCE [LARGE SCALE GENOMIC DNA]</scope>
    <source>
        <strain evidence="3">WasteWater2</strain>
    </source>
</reference>
<name>A0A8H6FRY5_9LECA</name>
<evidence type="ECO:0000313" key="3">
    <source>
        <dbReference type="EMBL" id="KAF6233525.1"/>
    </source>
</evidence>
<gene>
    <name evidence="3" type="ORF">HO173_008256</name>
</gene>
<keyword evidence="2" id="KW-0732">Signal</keyword>
<dbReference type="GeneID" id="59289912"/>
<dbReference type="EMBL" id="JACCJC010000036">
    <property type="protein sequence ID" value="KAF6233525.1"/>
    <property type="molecule type" value="Genomic_DNA"/>
</dbReference>
<organism evidence="3 4">
    <name type="scientific">Letharia columbiana</name>
    <dbReference type="NCBI Taxonomy" id="112416"/>
    <lineage>
        <taxon>Eukaryota</taxon>
        <taxon>Fungi</taxon>
        <taxon>Dikarya</taxon>
        <taxon>Ascomycota</taxon>
        <taxon>Pezizomycotina</taxon>
        <taxon>Lecanoromycetes</taxon>
        <taxon>OSLEUM clade</taxon>
        <taxon>Lecanoromycetidae</taxon>
        <taxon>Lecanorales</taxon>
        <taxon>Lecanorineae</taxon>
        <taxon>Parmeliaceae</taxon>
        <taxon>Letharia</taxon>
    </lineage>
</organism>
<comment type="caution">
    <text evidence="3">The sequence shown here is derived from an EMBL/GenBank/DDBJ whole genome shotgun (WGS) entry which is preliminary data.</text>
</comment>
<evidence type="ECO:0000256" key="1">
    <source>
        <dbReference type="SAM" id="MobiDB-lite"/>
    </source>
</evidence>
<feature type="chain" id="PRO_5034520507" evidence="2">
    <location>
        <begin position="22"/>
        <end position="140"/>
    </location>
</feature>
<evidence type="ECO:0000313" key="4">
    <source>
        <dbReference type="Proteomes" id="UP000578531"/>
    </source>
</evidence>
<protein>
    <submittedName>
        <fullName evidence="3">Uncharacterized protein</fullName>
    </submittedName>
</protein>
<accession>A0A8H6FRY5</accession>
<sequence length="140" mass="15420">MGLSSSHLLLAFGGLLPTASSIASILDRARGEWEYDAPTHSYHVAPTYHTPGHTPGRHGNTHDDQIGDEAMVHWAFAGDDQVKLGSLNVFQPPSRPEPRYSFRARLEQRHRSYVYSAPKPNPAVEKPKSLSSTKASSVLF</sequence>